<evidence type="ECO:0000313" key="1">
    <source>
        <dbReference type="EMBL" id="CAH3133374.1"/>
    </source>
</evidence>
<protein>
    <submittedName>
        <fullName evidence="1">Uncharacterized protein</fullName>
    </submittedName>
</protein>
<gene>
    <name evidence="1" type="ORF">PMEA_00015040</name>
</gene>
<sequence length="537" mass="60933">MFPLNTKQFCAAFLDVKRNSQGYNEEVSSVDRDATKKLLRPFHIPQIGPSSIPQCHHLGTMMWNFMWNCARRECYPPAHHLESREDSRIESRRAPERSCSSVLPEFELHRVTSKHKAREANERQSAENIELSRLVKTQSLYKTSSTRSTDSSRNNVCCVEAEPQNRGILQQSSCEEANVSNETFVNSKLSKSIKASHWDSDMKSSESEHCIVSDYFDRESKLSPTCNVLSELETKVDVNGIYGRESLQSDLVCNGDWWLNSDNISNLKDSTALLIPHAYSIEEGDFVGKKKFLERLLETELQIKPLTLVKDGIYSQRPVSNTFTLNLNLETVMSILCTDEEHSKNAEHSDIDLCGKISILYGIQDTIVSVVASEVVGMYDYISGAVYGLKGCCHDESEYQLKDKKSPLSSSAVSLDLKEFIVHFQQELRMSSHSVDNDNVLKEHSPVAWLLISPALGVTLDWQVQEKVLEFIETLSSEEFADKQASDSYNKGCFSSQWYNLLVVVDQYRCCEKDIPLIEVFEFCRTGEINVVNFDLT</sequence>
<organism evidence="1 2">
    <name type="scientific">Pocillopora meandrina</name>
    <dbReference type="NCBI Taxonomy" id="46732"/>
    <lineage>
        <taxon>Eukaryota</taxon>
        <taxon>Metazoa</taxon>
        <taxon>Cnidaria</taxon>
        <taxon>Anthozoa</taxon>
        <taxon>Hexacorallia</taxon>
        <taxon>Scleractinia</taxon>
        <taxon>Astrocoeniina</taxon>
        <taxon>Pocilloporidae</taxon>
        <taxon>Pocillopora</taxon>
    </lineage>
</organism>
<dbReference type="EMBL" id="CALNXJ010000027">
    <property type="protein sequence ID" value="CAH3133374.1"/>
    <property type="molecule type" value="Genomic_DNA"/>
</dbReference>
<proteinExistence type="predicted"/>
<comment type="caution">
    <text evidence="1">The sequence shown here is derived from an EMBL/GenBank/DDBJ whole genome shotgun (WGS) entry which is preliminary data.</text>
</comment>
<keyword evidence="2" id="KW-1185">Reference proteome</keyword>
<reference evidence="1 2" key="1">
    <citation type="submission" date="2022-05" db="EMBL/GenBank/DDBJ databases">
        <authorList>
            <consortium name="Genoscope - CEA"/>
            <person name="William W."/>
        </authorList>
    </citation>
    <scope>NUCLEOTIDE SEQUENCE [LARGE SCALE GENOMIC DNA]</scope>
</reference>
<dbReference type="AlphaFoldDB" id="A0AAU9X2E9"/>
<accession>A0AAU9X2E9</accession>
<evidence type="ECO:0000313" key="2">
    <source>
        <dbReference type="Proteomes" id="UP001159428"/>
    </source>
</evidence>
<name>A0AAU9X2E9_9CNID</name>
<dbReference type="Proteomes" id="UP001159428">
    <property type="component" value="Unassembled WGS sequence"/>
</dbReference>